<proteinExistence type="predicted"/>
<reference evidence="2 3" key="1">
    <citation type="submission" date="2020-10" db="EMBL/GenBank/DDBJ databases">
        <title>Aquamicrobium zhengzhouensis sp. nov., a exopolysaccharide producing bacterium isolated from farmland soil.</title>
        <authorList>
            <person name="Wang X."/>
        </authorList>
    </citation>
    <scope>NUCLEOTIDE SEQUENCE [LARGE SCALE GENOMIC DNA]</scope>
    <source>
        <strain evidence="3">cd-1</strain>
    </source>
</reference>
<feature type="signal peptide" evidence="1">
    <location>
        <begin position="1"/>
        <end position="22"/>
    </location>
</feature>
<name>A0ABS0SG24_9HYPH</name>
<comment type="caution">
    <text evidence="2">The sequence shown here is derived from an EMBL/GenBank/DDBJ whole genome shotgun (WGS) entry which is preliminary data.</text>
</comment>
<dbReference type="EMBL" id="JADGMQ010000014">
    <property type="protein sequence ID" value="MBI1622263.1"/>
    <property type="molecule type" value="Genomic_DNA"/>
</dbReference>
<evidence type="ECO:0000313" key="3">
    <source>
        <dbReference type="Proteomes" id="UP000601789"/>
    </source>
</evidence>
<accession>A0ABS0SG24</accession>
<dbReference type="Proteomes" id="UP000601789">
    <property type="component" value="Unassembled WGS sequence"/>
</dbReference>
<evidence type="ECO:0000313" key="2">
    <source>
        <dbReference type="EMBL" id="MBI1622263.1"/>
    </source>
</evidence>
<keyword evidence="1" id="KW-0732">Signal</keyword>
<organism evidence="2 3">
    <name type="scientific">Aquamicrobium zhengzhouense</name>
    <dbReference type="NCBI Taxonomy" id="2781738"/>
    <lineage>
        <taxon>Bacteria</taxon>
        <taxon>Pseudomonadati</taxon>
        <taxon>Pseudomonadota</taxon>
        <taxon>Alphaproteobacteria</taxon>
        <taxon>Hyphomicrobiales</taxon>
        <taxon>Phyllobacteriaceae</taxon>
        <taxon>Aquamicrobium</taxon>
    </lineage>
</organism>
<protein>
    <submittedName>
        <fullName evidence="2">Uncharacterized protein</fullName>
    </submittedName>
</protein>
<keyword evidence="3" id="KW-1185">Reference proteome</keyword>
<gene>
    <name evidence="2" type="ORF">IOD40_16500</name>
</gene>
<dbReference type="RefSeq" id="WP_198477798.1">
    <property type="nucleotide sequence ID" value="NZ_JADGMQ010000014.1"/>
</dbReference>
<feature type="chain" id="PRO_5047446529" evidence="1">
    <location>
        <begin position="23"/>
        <end position="118"/>
    </location>
</feature>
<sequence>MARSSVALALVSIALFSSSSFKAEAQPFIPDDLALCMAAHSGHAEAELMKKLFIAALQDDVDGMRTGVADLGAAMVKLATRKCNVKLADLQAAEFEAAGSKYGEILGERIIQEAFSKL</sequence>
<evidence type="ECO:0000256" key="1">
    <source>
        <dbReference type="SAM" id="SignalP"/>
    </source>
</evidence>